<comment type="caution">
    <text evidence="4">The sequence shown here is derived from an EMBL/GenBank/DDBJ whole genome shotgun (WGS) entry which is preliminary data.</text>
</comment>
<evidence type="ECO:0000256" key="2">
    <source>
        <dbReference type="ARBA" id="ARBA00022729"/>
    </source>
</evidence>
<protein>
    <recommendedName>
        <fullName evidence="3">Leucine-binding protein domain-containing protein</fullName>
    </recommendedName>
</protein>
<dbReference type="InterPro" id="IPR028081">
    <property type="entry name" value="Leu-bd"/>
</dbReference>
<dbReference type="PANTHER" id="PTHR30483:SF6">
    <property type="entry name" value="PERIPLASMIC BINDING PROTEIN OF ABC TRANSPORTER FOR NATURAL AMINO ACIDS"/>
    <property type="match status" value="1"/>
</dbReference>
<dbReference type="InterPro" id="IPR028082">
    <property type="entry name" value="Peripla_BP_I"/>
</dbReference>
<evidence type="ECO:0000256" key="1">
    <source>
        <dbReference type="ARBA" id="ARBA00010062"/>
    </source>
</evidence>
<keyword evidence="5" id="KW-1185">Reference proteome</keyword>
<feature type="domain" description="Leucine-binding protein" evidence="3">
    <location>
        <begin position="74"/>
        <end position="402"/>
    </location>
</feature>
<dbReference type="EMBL" id="BRXS01000007">
    <property type="protein sequence ID" value="GLC27828.1"/>
    <property type="molecule type" value="Genomic_DNA"/>
</dbReference>
<accession>A0AA37QJ46</accession>
<reference evidence="4" key="1">
    <citation type="submission" date="2022-08" db="EMBL/GenBank/DDBJ databases">
        <title>Draft genome sequencing of Roseisolibacter agri AW1220.</title>
        <authorList>
            <person name="Tobiishi Y."/>
            <person name="Tonouchi A."/>
        </authorList>
    </citation>
    <scope>NUCLEOTIDE SEQUENCE</scope>
    <source>
        <strain evidence="4">AW1220</strain>
    </source>
</reference>
<dbReference type="Proteomes" id="UP001161325">
    <property type="component" value="Unassembled WGS sequence"/>
</dbReference>
<dbReference type="Gene3D" id="3.40.50.2300">
    <property type="match status" value="2"/>
</dbReference>
<sequence length="409" mass="43285">MRDGEVAARTDRLVRGHGGSASCGTTLGRALSAPRSSTYTLRMPDGSRRLVLLLLLAATACGGESRGPTIGIAVDSDGRIGAEYAAADVNATGGIGGDSLRLRLMPTRDATRAQMSIGIADSLAADASVVAVVGHSNSAASLAASQIYNERRLPHIAPNTTAPLFSAAGPYSFRLVPDDRRQAAFMAAEVARAGARRVAIAFVNDDYGRGLQGALRTDLARRGTAVVYETPYLERGDSGRVATVARAMAAARPDLLLWLGRPDQLDLMRRALAPLLPSLPVLASDGLDVSRVYAQRDRYQSVRFVRFVDPEGPGEALAAFRTRFRAGTRREPTTDAVLSYDATMLLAAALRDGARTREEVRAWLAGVGTTRPAYQGISGPIAFDSAGDVVRPHRLAEVHADGVRAVSVP</sequence>
<comment type="similarity">
    <text evidence="1">Belongs to the leucine-binding protein family.</text>
</comment>
<dbReference type="InterPro" id="IPR051010">
    <property type="entry name" value="BCAA_transport"/>
</dbReference>
<evidence type="ECO:0000313" key="5">
    <source>
        <dbReference type="Proteomes" id="UP001161325"/>
    </source>
</evidence>
<proteinExistence type="inferred from homology"/>
<evidence type="ECO:0000259" key="3">
    <source>
        <dbReference type="Pfam" id="PF13458"/>
    </source>
</evidence>
<dbReference type="SUPFAM" id="SSF53822">
    <property type="entry name" value="Periplasmic binding protein-like I"/>
    <property type="match status" value="1"/>
</dbReference>
<organism evidence="4 5">
    <name type="scientific">Roseisolibacter agri</name>
    <dbReference type="NCBI Taxonomy" id="2014610"/>
    <lineage>
        <taxon>Bacteria</taxon>
        <taxon>Pseudomonadati</taxon>
        <taxon>Gemmatimonadota</taxon>
        <taxon>Gemmatimonadia</taxon>
        <taxon>Gemmatimonadales</taxon>
        <taxon>Gemmatimonadaceae</taxon>
        <taxon>Roseisolibacter</taxon>
    </lineage>
</organism>
<gene>
    <name evidence="4" type="ORF">rosag_43410</name>
</gene>
<dbReference type="PANTHER" id="PTHR30483">
    <property type="entry name" value="LEUCINE-SPECIFIC-BINDING PROTEIN"/>
    <property type="match status" value="1"/>
</dbReference>
<evidence type="ECO:0000313" key="4">
    <source>
        <dbReference type="EMBL" id="GLC27828.1"/>
    </source>
</evidence>
<dbReference type="AlphaFoldDB" id="A0AA37QJ46"/>
<name>A0AA37QJ46_9BACT</name>
<keyword evidence="2" id="KW-0732">Signal</keyword>
<dbReference type="Pfam" id="PF13458">
    <property type="entry name" value="Peripla_BP_6"/>
    <property type="match status" value="1"/>
</dbReference>